<reference evidence="3" key="1">
    <citation type="submission" date="2022-11" db="UniProtKB">
        <authorList>
            <consortium name="WormBaseParasite"/>
        </authorList>
    </citation>
    <scope>IDENTIFICATION</scope>
</reference>
<dbReference type="Proteomes" id="UP000887565">
    <property type="component" value="Unplaced"/>
</dbReference>
<evidence type="ECO:0000256" key="1">
    <source>
        <dbReference type="SAM" id="MobiDB-lite"/>
    </source>
</evidence>
<evidence type="ECO:0000313" key="3">
    <source>
        <dbReference type="WBParaSite" id="nRc.2.0.1.t03675-RA"/>
    </source>
</evidence>
<feature type="region of interest" description="Disordered" evidence="1">
    <location>
        <begin position="1"/>
        <end position="35"/>
    </location>
</feature>
<feature type="compositionally biased region" description="Basic residues" evidence="1">
    <location>
        <begin position="22"/>
        <end position="35"/>
    </location>
</feature>
<protein>
    <submittedName>
        <fullName evidence="3">Uncharacterized protein</fullName>
    </submittedName>
</protein>
<accession>A0A915HQD3</accession>
<proteinExistence type="predicted"/>
<keyword evidence="2" id="KW-1185">Reference proteome</keyword>
<evidence type="ECO:0000313" key="2">
    <source>
        <dbReference type="Proteomes" id="UP000887565"/>
    </source>
</evidence>
<dbReference type="WBParaSite" id="nRc.2.0.1.t03675-RA">
    <property type="protein sequence ID" value="nRc.2.0.1.t03675-RA"/>
    <property type="gene ID" value="nRc.2.0.1.g03675"/>
</dbReference>
<dbReference type="AlphaFoldDB" id="A0A915HQD3"/>
<feature type="compositionally biased region" description="Basic and acidic residues" evidence="1">
    <location>
        <begin position="1"/>
        <end position="11"/>
    </location>
</feature>
<name>A0A915HQD3_ROMCU</name>
<organism evidence="2 3">
    <name type="scientific">Romanomermis culicivorax</name>
    <name type="common">Nematode worm</name>
    <dbReference type="NCBI Taxonomy" id="13658"/>
    <lineage>
        <taxon>Eukaryota</taxon>
        <taxon>Metazoa</taxon>
        <taxon>Ecdysozoa</taxon>
        <taxon>Nematoda</taxon>
        <taxon>Enoplea</taxon>
        <taxon>Dorylaimia</taxon>
        <taxon>Mermithida</taxon>
        <taxon>Mermithoidea</taxon>
        <taxon>Mermithidae</taxon>
        <taxon>Romanomermis</taxon>
    </lineage>
</organism>
<feature type="region of interest" description="Disordered" evidence="1">
    <location>
        <begin position="55"/>
        <end position="80"/>
    </location>
</feature>
<sequence>MASSGKNKERVTPLSGDGFKFGRQKSGHPRRGKAPKIKMIRQFSSIQNPHKLLSRIHTSRQGHGIPQSDSSRPSWPCRDV</sequence>